<evidence type="ECO:0000313" key="2">
    <source>
        <dbReference type="Proteomes" id="UP001234297"/>
    </source>
</evidence>
<gene>
    <name evidence="1" type="ORF">MRB53_034085</name>
</gene>
<dbReference type="EMBL" id="CM056819">
    <property type="protein sequence ID" value="KAJ8625555.1"/>
    <property type="molecule type" value="Genomic_DNA"/>
</dbReference>
<dbReference type="Proteomes" id="UP001234297">
    <property type="component" value="Chromosome 11"/>
</dbReference>
<name>A0ACC2KWV4_PERAE</name>
<sequence length="89" mass="10303">MPEAPHARNLIMKSSLWIEETLMYQLFRSKIILYIMPEDPIAGIGSTTIPKSKDNMAEAHSDRIVTDWKARFYCRRADDINLLNSLHPD</sequence>
<evidence type="ECO:0000313" key="1">
    <source>
        <dbReference type="EMBL" id="KAJ8625555.1"/>
    </source>
</evidence>
<protein>
    <submittedName>
        <fullName evidence="1">Uncharacterized protein</fullName>
    </submittedName>
</protein>
<proteinExistence type="predicted"/>
<accession>A0ACC2KWV4</accession>
<organism evidence="1 2">
    <name type="scientific">Persea americana</name>
    <name type="common">Avocado</name>
    <dbReference type="NCBI Taxonomy" id="3435"/>
    <lineage>
        <taxon>Eukaryota</taxon>
        <taxon>Viridiplantae</taxon>
        <taxon>Streptophyta</taxon>
        <taxon>Embryophyta</taxon>
        <taxon>Tracheophyta</taxon>
        <taxon>Spermatophyta</taxon>
        <taxon>Magnoliopsida</taxon>
        <taxon>Magnoliidae</taxon>
        <taxon>Laurales</taxon>
        <taxon>Lauraceae</taxon>
        <taxon>Persea</taxon>
    </lineage>
</organism>
<keyword evidence="2" id="KW-1185">Reference proteome</keyword>
<comment type="caution">
    <text evidence="1">The sequence shown here is derived from an EMBL/GenBank/DDBJ whole genome shotgun (WGS) entry which is preliminary data.</text>
</comment>
<reference evidence="1 2" key="1">
    <citation type="journal article" date="2022" name="Hortic Res">
        <title>A haplotype resolved chromosomal level avocado genome allows analysis of novel avocado genes.</title>
        <authorList>
            <person name="Nath O."/>
            <person name="Fletcher S.J."/>
            <person name="Hayward A."/>
            <person name="Shaw L.M."/>
            <person name="Masouleh A.K."/>
            <person name="Furtado A."/>
            <person name="Henry R.J."/>
            <person name="Mitter N."/>
        </authorList>
    </citation>
    <scope>NUCLEOTIDE SEQUENCE [LARGE SCALE GENOMIC DNA]</scope>
    <source>
        <strain evidence="2">cv. Hass</strain>
    </source>
</reference>